<organism evidence="3 4">
    <name type="scientific">Nitrosotalea sinensis</name>
    <dbReference type="NCBI Taxonomy" id="1499975"/>
    <lineage>
        <taxon>Archaea</taxon>
        <taxon>Nitrososphaerota</taxon>
        <taxon>Nitrososphaeria</taxon>
        <taxon>Nitrosotaleales</taxon>
        <taxon>Nitrosotaleaceae</taxon>
        <taxon>Nitrosotalea</taxon>
    </lineage>
</organism>
<feature type="region of interest" description="Disordered" evidence="1">
    <location>
        <begin position="132"/>
        <end position="165"/>
    </location>
</feature>
<gene>
    <name evidence="3" type="ORF">NSIN_20516</name>
</gene>
<proteinExistence type="predicted"/>
<evidence type="ECO:0000313" key="3">
    <source>
        <dbReference type="EMBL" id="SHO45033.1"/>
    </source>
</evidence>
<name>A0A2H1EHA6_9ARCH</name>
<keyword evidence="2" id="KW-0472">Membrane</keyword>
<accession>A0A2H1EHA6</accession>
<dbReference type="EMBL" id="FRFC01000003">
    <property type="protein sequence ID" value="SHO45033.1"/>
    <property type="molecule type" value="Genomic_DNA"/>
</dbReference>
<evidence type="ECO:0000256" key="2">
    <source>
        <dbReference type="SAM" id="Phobius"/>
    </source>
</evidence>
<protein>
    <submittedName>
        <fullName evidence="3">Uncharacterized protein</fullName>
    </submittedName>
</protein>
<dbReference type="Proteomes" id="UP000232412">
    <property type="component" value="Unassembled WGS sequence"/>
</dbReference>
<keyword evidence="2" id="KW-1133">Transmembrane helix</keyword>
<keyword evidence="2" id="KW-0812">Transmembrane</keyword>
<feature type="transmembrane region" description="Helical" evidence="2">
    <location>
        <begin position="7"/>
        <end position="27"/>
    </location>
</feature>
<evidence type="ECO:0000256" key="1">
    <source>
        <dbReference type="SAM" id="MobiDB-lite"/>
    </source>
</evidence>
<dbReference type="AlphaFoldDB" id="A0A2H1EHA6"/>
<dbReference type="RefSeq" id="WP_101009517.1">
    <property type="nucleotide sequence ID" value="NZ_FRFC01000003.1"/>
</dbReference>
<sequence length="165" mass="17869">MASRKGIIVTGIILAAIGGASFMIWFLPQNHGSTFVVSDYKAELDSVKEKQSLIIADTDASMKGLSDKTVSPDNYTSQAQVASSQVSSLVTELVESNPPAEWKQSYGAYYESLKKYNDYLAETMSLANKIKSGAPQSEISDEMSKITSLKQESDTLAAKSDQARP</sequence>
<dbReference type="OrthoDB" id="4905at2157"/>
<evidence type="ECO:0000313" key="4">
    <source>
        <dbReference type="Proteomes" id="UP000232412"/>
    </source>
</evidence>
<keyword evidence="4" id="KW-1185">Reference proteome</keyword>
<reference evidence="4" key="1">
    <citation type="submission" date="2016-12" db="EMBL/GenBank/DDBJ databases">
        <authorList>
            <person name="Herbold C."/>
        </authorList>
    </citation>
    <scope>NUCLEOTIDE SEQUENCE [LARGE SCALE GENOMIC DNA]</scope>
</reference>